<reference evidence="2 3" key="1">
    <citation type="submission" date="2018-12" db="EMBL/GenBank/DDBJ databases">
        <title>Hymenobacter gummosus sp. nov., isolated from a spring.</title>
        <authorList>
            <person name="Nie L."/>
        </authorList>
    </citation>
    <scope>NUCLEOTIDE SEQUENCE [LARGE SCALE GENOMIC DNA]</scope>
    <source>
        <strain evidence="2 3">KCTC 52166</strain>
    </source>
</reference>
<dbReference type="Proteomes" id="UP000282184">
    <property type="component" value="Unassembled WGS sequence"/>
</dbReference>
<name>A0A431U3H7_9BACT</name>
<accession>A0A431U3H7</accession>
<protein>
    <submittedName>
        <fullName evidence="2">Uncharacterized protein</fullName>
    </submittedName>
</protein>
<keyword evidence="3" id="KW-1185">Reference proteome</keyword>
<feature type="region of interest" description="Disordered" evidence="1">
    <location>
        <begin position="1"/>
        <end position="25"/>
    </location>
</feature>
<dbReference type="EMBL" id="RXOF01000005">
    <property type="protein sequence ID" value="RTQ50163.1"/>
    <property type="molecule type" value="Genomic_DNA"/>
</dbReference>
<gene>
    <name evidence="2" type="ORF">EJV47_11040</name>
</gene>
<evidence type="ECO:0000313" key="2">
    <source>
        <dbReference type="EMBL" id="RTQ50163.1"/>
    </source>
</evidence>
<comment type="caution">
    <text evidence="2">The sequence shown here is derived from an EMBL/GenBank/DDBJ whole genome shotgun (WGS) entry which is preliminary data.</text>
</comment>
<dbReference type="RefSeq" id="WP_126693213.1">
    <property type="nucleotide sequence ID" value="NZ_RXOF01000005.1"/>
</dbReference>
<evidence type="ECO:0000256" key="1">
    <source>
        <dbReference type="SAM" id="MobiDB-lite"/>
    </source>
</evidence>
<dbReference type="OrthoDB" id="9978485at2"/>
<dbReference type="AlphaFoldDB" id="A0A431U3H7"/>
<evidence type="ECO:0000313" key="3">
    <source>
        <dbReference type="Proteomes" id="UP000282184"/>
    </source>
</evidence>
<proteinExistence type="predicted"/>
<organism evidence="2 3">
    <name type="scientific">Hymenobacter gummosus</name>
    <dbReference type="NCBI Taxonomy" id="1776032"/>
    <lineage>
        <taxon>Bacteria</taxon>
        <taxon>Pseudomonadati</taxon>
        <taxon>Bacteroidota</taxon>
        <taxon>Cytophagia</taxon>
        <taxon>Cytophagales</taxon>
        <taxon>Hymenobacteraceae</taxon>
        <taxon>Hymenobacter</taxon>
    </lineage>
</organism>
<sequence length="113" mass="12689">MPKTKTSNLPAAAPANLWRRGKGHVRPPHEGNRLWQLYCEMGRTRAAVFRELLRASAIKLNTFTSDTARQRQLGSIAAGRLQVYRDFFLADGVDLYEVMRAERGAPPAHDAAR</sequence>